<dbReference type="Pfam" id="PF05076">
    <property type="entry name" value="SUFU"/>
    <property type="match status" value="1"/>
</dbReference>
<dbReference type="EMBL" id="BAABGU010000018">
    <property type="protein sequence ID" value="GAA4572072.1"/>
    <property type="molecule type" value="Genomic_DNA"/>
</dbReference>
<dbReference type="Proteomes" id="UP001500307">
    <property type="component" value="Unassembled WGS sequence"/>
</dbReference>
<proteinExistence type="predicted"/>
<sequence length="208" mass="22478">MPSGVTAGGSGGGGLGHDRRVASRVENYLAHLDRLSGGIEPRFLPVASTKEGLKGVTLIAYQQLPDDLATALTYGVSLAEHSDWKLGSPELCISVRSEDDRWAWAVGHLGESLRGSCPFSYGNIIDFGERISTESDMTVFVVGPPSVIEAADCRIDVGGPGHEGHDIVHLVGMYPIHEAEGQYIRDHGLQSFWNLDRDLYDVTRHPAV</sequence>
<reference evidence="3" key="1">
    <citation type="journal article" date="2019" name="Int. J. Syst. Evol. Microbiol.">
        <title>The Global Catalogue of Microorganisms (GCM) 10K type strain sequencing project: providing services to taxonomists for standard genome sequencing and annotation.</title>
        <authorList>
            <consortium name="The Broad Institute Genomics Platform"/>
            <consortium name="The Broad Institute Genome Sequencing Center for Infectious Disease"/>
            <person name="Wu L."/>
            <person name="Ma J."/>
        </authorList>
    </citation>
    <scope>NUCLEOTIDE SEQUENCE [LARGE SCALE GENOMIC DNA]</scope>
    <source>
        <strain evidence="3">JCM 3175</strain>
    </source>
</reference>
<evidence type="ECO:0000259" key="1">
    <source>
        <dbReference type="Pfam" id="PF05076"/>
    </source>
</evidence>
<keyword evidence="3" id="KW-1185">Reference proteome</keyword>
<comment type="caution">
    <text evidence="2">The sequence shown here is derived from an EMBL/GenBank/DDBJ whole genome shotgun (WGS) entry which is preliminary data.</text>
</comment>
<gene>
    <name evidence="2" type="ORF">GCM10023176_34200</name>
</gene>
<feature type="domain" description="Suppressor of fused-like" evidence="1">
    <location>
        <begin position="66"/>
        <end position="198"/>
    </location>
</feature>
<protein>
    <submittedName>
        <fullName evidence="2">Suppressor of fused domain protein</fullName>
    </submittedName>
</protein>
<name>A0ABP8SQU9_9ACTN</name>
<organism evidence="2 3">
    <name type="scientific">Micromonospora coerulea</name>
    <dbReference type="NCBI Taxonomy" id="47856"/>
    <lineage>
        <taxon>Bacteria</taxon>
        <taxon>Bacillati</taxon>
        <taxon>Actinomycetota</taxon>
        <taxon>Actinomycetes</taxon>
        <taxon>Micromonosporales</taxon>
        <taxon>Micromonosporaceae</taxon>
        <taxon>Micromonospora</taxon>
    </lineage>
</organism>
<evidence type="ECO:0000313" key="2">
    <source>
        <dbReference type="EMBL" id="GAA4572072.1"/>
    </source>
</evidence>
<accession>A0ABP8SQU9</accession>
<dbReference type="InterPro" id="IPR020941">
    <property type="entry name" value="SUFU-like_domain"/>
</dbReference>
<evidence type="ECO:0000313" key="3">
    <source>
        <dbReference type="Proteomes" id="UP001500307"/>
    </source>
</evidence>